<keyword evidence="2 5" id="KW-1017">Isopeptide bond</keyword>
<comment type="subcellular location">
    <subcellularLocation>
        <location evidence="5 6">Cytoplasm</location>
    </subcellularLocation>
</comment>
<dbReference type="STRING" id="321614.Q0TWG9"/>
<dbReference type="FunCoup" id="Q0TWG9">
    <property type="interactions" value="826"/>
</dbReference>
<comment type="similarity">
    <text evidence="5 6">Belongs to the URM1 family.</text>
</comment>
<dbReference type="VEuPathDB" id="FungiDB:JI435_161030"/>
<dbReference type="Proteomes" id="UP000001055">
    <property type="component" value="Unassembled WGS sequence"/>
</dbReference>
<comment type="PTM">
    <text evidence="5">C-terminal thiocarboxylation occurs in 2 steps, it is first acyl-adenylated (-COAMP) via the hesA/moeB/thiF part of UBA4, then thiocarboxylated (-COSH) via the rhodanese domain of UBA4.</text>
</comment>
<evidence type="ECO:0000256" key="5">
    <source>
        <dbReference type="HAMAP-Rule" id="MF_03048"/>
    </source>
</evidence>
<evidence type="ECO:0000256" key="1">
    <source>
        <dbReference type="ARBA" id="ARBA00022490"/>
    </source>
</evidence>
<feature type="modified residue" description="1-thioglycine" evidence="5">
    <location>
        <position position="99"/>
    </location>
</feature>
<dbReference type="GO" id="GO:0005829">
    <property type="term" value="C:cytosol"/>
    <property type="evidence" value="ECO:0007669"/>
    <property type="project" value="UniProtKB-UniRule"/>
</dbReference>
<proteinExistence type="inferred from homology"/>
<dbReference type="OMA" id="DYELQPN"/>
<keyword evidence="4 5" id="KW-0833">Ubl conjugation pathway</keyword>
<dbReference type="Gene3D" id="3.10.20.30">
    <property type="match status" value="1"/>
</dbReference>
<dbReference type="EMBL" id="CH445367">
    <property type="protein sequence ID" value="EAT76475.1"/>
    <property type="molecule type" value="Genomic_DNA"/>
</dbReference>
<dbReference type="CDD" id="cd01764">
    <property type="entry name" value="Ubl_Urm1"/>
    <property type="match status" value="1"/>
</dbReference>
<dbReference type="InParanoid" id="Q0TWG9"/>
<dbReference type="GO" id="GO:0034227">
    <property type="term" value="P:tRNA thio-modification"/>
    <property type="evidence" value="ECO:0007669"/>
    <property type="project" value="UniProtKB-UniRule"/>
</dbReference>
<keyword evidence="3 5" id="KW-0819">tRNA processing</keyword>
<dbReference type="InterPro" id="IPR015221">
    <property type="entry name" value="Urm1"/>
</dbReference>
<evidence type="ECO:0000313" key="7">
    <source>
        <dbReference type="EMBL" id="EAT76475.1"/>
    </source>
</evidence>
<comment type="function">
    <text evidence="5">Acts as a sulfur carrier required for 2-thiolation of mcm(5)S(2)U at tRNA wobble positions of cytosolic tRNA(Lys), tRNA(Glu) and tRNA(Gln). Serves as sulfur donor in tRNA 2-thiolation reaction by being thiocarboxylated (-COSH) at its C-terminus by the MOCS3 homolog UBA4. The sulfur is then transferred to tRNA to form 2-thiolation of mcm(5)S(2)U. Prior mcm(5) tRNA modification by the elongator complex is required for 2-thiolation. Also acts as a ubiquitin-like protein (UBL) that is covalently conjugated via an isopeptide bond to lysine residues of target proteins such as AHP1. The thiocarboxylated form serves as substrate for conjugation and oxidative stress specifically induces the formation of UBL-protein conjugates.</text>
</comment>
<sequence length="145" mass="16196">MSNDGGVPITIEFSGGLEILFGNQKKYALSVPEKDESGAPANVAFLVRYLCDNVMKDTRKELFVLDDTVRPGILVLINEADWELEGEDKYELQKVLLKGKHSLQCKNSLYDHIPSTVQACDCLHKIMICNFLGNLGQAYCGNRQK</sequence>
<dbReference type="RefSeq" id="XP_001806231.1">
    <property type="nucleotide sequence ID" value="XM_001806179.1"/>
</dbReference>
<name>Q0TWG9_PHANO</name>
<evidence type="ECO:0000256" key="3">
    <source>
        <dbReference type="ARBA" id="ARBA00022694"/>
    </source>
</evidence>
<dbReference type="Pfam" id="PF09138">
    <property type="entry name" value="Urm1"/>
    <property type="match status" value="1"/>
</dbReference>
<dbReference type="PANTHER" id="PTHR14986">
    <property type="entry name" value="RURM1 PROTEIN"/>
    <property type="match status" value="1"/>
</dbReference>
<dbReference type="UniPathway" id="UPA00988"/>
<dbReference type="SUPFAM" id="SSF54285">
    <property type="entry name" value="MoaD/ThiS"/>
    <property type="match status" value="1"/>
</dbReference>
<dbReference type="HAMAP" id="MF_03048">
    <property type="entry name" value="Urm1"/>
    <property type="match status" value="1"/>
</dbReference>
<comment type="pathway">
    <text evidence="5 6">tRNA modification; 5-methoxycarbonylmethyl-2-thiouridine-tRNA biosynthesis.</text>
</comment>
<dbReference type="InterPro" id="IPR012675">
    <property type="entry name" value="Beta-grasp_dom_sf"/>
</dbReference>
<evidence type="ECO:0000256" key="6">
    <source>
        <dbReference type="RuleBase" id="RU361182"/>
    </source>
</evidence>
<dbReference type="GeneID" id="5983161"/>
<dbReference type="InterPro" id="IPR016155">
    <property type="entry name" value="Mopterin_synth/thiamin_S_b"/>
</dbReference>
<dbReference type="GO" id="GO:0005634">
    <property type="term" value="C:nucleus"/>
    <property type="evidence" value="ECO:0000318"/>
    <property type="project" value="GO_Central"/>
</dbReference>
<organism evidence="7 8">
    <name type="scientific">Phaeosphaeria nodorum (strain SN15 / ATCC MYA-4574 / FGSC 10173)</name>
    <name type="common">Glume blotch fungus</name>
    <name type="synonym">Parastagonospora nodorum</name>
    <dbReference type="NCBI Taxonomy" id="321614"/>
    <lineage>
        <taxon>Eukaryota</taxon>
        <taxon>Fungi</taxon>
        <taxon>Dikarya</taxon>
        <taxon>Ascomycota</taxon>
        <taxon>Pezizomycotina</taxon>
        <taxon>Dothideomycetes</taxon>
        <taxon>Pleosporomycetidae</taxon>
        <taxon>Pleosporales</taxon>
        <taxon>Pleosporineae</taxon>
        <taxon>Phaeosphaeriaceae</taxon>
        <taxon>Parastagonospora</taxon>
    </lineage>
</organism>
<dbReference type="AlphaFoldDB" id="Q0TWG9"/>
<evidence type="ECO:0000256" key="2">
    <source>
        <dbReference type="ARBA" id="ARBA00022499"/>
    </source>
</evidence>
<keyword evidence="1 5" id="KW-0963">Cytoplasm</keyword>
<dbReference type="GO" id="GO:0032447">
    <property type="term" value="P:protein urmylation"/>
    <property type="evidence" value="ECO:0000318"/>
    <property type="project" value="GO_Central"/>
</dbReference>
<reference evidence="8" key="1">
    <citation type="journal article" date="2007" name="Plant Cell">
        <title>Dothideomycete-plant interactions illuminated by genome sequencing and EST analysis of the wheat pathogen Stagonospora nodorum.</title>
        <authorList>
            <person name="Hane J.K."/>
            <person name="Lowe R.G."/>
            <person name="Solomon P.S."/>
            <person name="Tan K.C."/>
            <person name="Schoch C.L."/>
            <person name="Spatafora J.W."/>
            <person name="Crous P.W."/>
            <person name="Kodira C."/>
            <person name="Birren B.W."/>
            <person name="Galagan J.E."/>
            <person name="Torriani S.F."/>
            <person name="McDonald B.A."/>
            <person name="Oliver R.P."/>
        </authorList>
    </citation>
    <scope>NUCLEOTIDE SEQUENCE [LARGE SCALE GENOMIC DNA]</scope>
    <source>
        <strain evidence="8">SN15 / ATCC MYA-4574 / FGSC 10173</strain>
    </source>
</reference>
<feature type="cross-link" description="Glycyl lysine isopeptide (Gly-Lys) (interchain with K-? in acceptor proteins)" evidence="5">
    <location>
        <position position="99"/>
    </location>
</feature>
<protein>
    <recommendedName>
        <fullName evidence="5 6">Ubiquitin-related modifier 1</fullName>
    </recommendedName>
</protein>
<dbReference type="KEGG" id="pno:SNOG_16103"/>
<accession>Q0TWG9</accession>
<dbReference type="GO" id="GO:0031386">
    <property type="term" value="F:protein tag activity"/>
    <property type="evidence" value="ECO:0000318"/>
    <property type="project" value="GO_Central"/>
</dbReference>
<evidence type="ECO:0000313" key="8">
    <source>
        <dbReference type="Proteomes" id="UP000001055"/>
    </source>
</evidence>
<gene>
    <name evidence="5" type="primary">URM1</name>
    <name evidence="7" type="ORF">SNOG_16103</name>
</gene>
<dbReference type="GO" id="GO:0002098">
    <property type="term" value="P:tRNA wobble uridine modification"/>
    <property type="evidence" value="ECO:0007669"/>
    <property type="project" value="UniProtKB-UniRule"/>
</dbReference>
<evidence type="ECO:0000256" key="4">
    <source>
        <dbReference type="ARBA" id="ARBA00022786"/>
    </source>
</evidence>